<dbReference type="GO" id="GO:0016791">
    <property type="term" value="F:phosphatase activity"/>
    <property type="evidence" value="ECO:0007669"/>
    <property type="project" value="TreeGrafter"/>
</dbReference>
<reference evidence="3" key="1">
    <citation type="submission" date="2022-03" db="EMBL/GenBank/DDBJ databases">
        <title>Complete genome sequence of Caldinitratiruptor microaerophilus.</title>
        <authorList>
            <person name="Mukaiyama R."/>
            <person name="Nishiyama T."/>
            <person name="Ueda K."/>
        </authorList>
    </citation>
    <scope>NUCLEOTIDE SEQUENCE</scope>
    <source>
        <strain evidence="3">JCM 16183</strain>
    </source>
</reference>
<dbReference type="InterPro" id="IPR001345">
    <property type="entry name" value="PG/BPGM_mutase_AS"/>
</dbReference>
<evidence type="ECO:0000313" key="3">
    <source>
        <dbReference type="EMBL" id="BDG60064.1"/>
    </source>
</evidence>
<dbReference type="SUPFAM" id="SSF53254">
    <property type="entry name" value="Phosphoglycerate mutase-like"/>
    <property type="match status" value="1"/>
</dbReference>
<protein>
    <submittedName>
        <fullName evidence="3">Phosphoglycerate mutase</fullName>
    </submittedName>
</protein>
<organism evidence="3 4">
    <name type="scientific">Caldinitratiruptor microaerophilus</name>
    <dbReference type="NCBI Taxonomy" id="671077"/>
    <lineage>
        <taxon>Bacteria</taxon>
        <taxon>Bacillati</taxon>
        <taxon>Bacillota</taxon>
        <taxon>Clostridia</taxon>
        <taxon>Eubacteriales</taxon>
        <taxon>Symbiobacteriaceae</taxon>
        <taxon>Caldinitratiruptor</taxon>
    </lineage>
</organism>
<dbReference type="SMART" id="SM00855">
    <property type="entry name" value="PGAM"/>
    <property type="match status" value="1"/>
</dbReference>
<dbReference type="InterPro" id="IPR013078">
    <property type="entry name" value="His_Pase_superF_clade-1"/>
</dbReference>
<dbReference type="PANTHER" id="PTHR48100:SF62">
    <property type="entry name" value="GLUCOSYL-3-PHOSPHOGLYCERATE PHOSPHATASE"/>
    <property type="match status" value="1"/>
</dbReference>
<dbReference type="InterPro" id="IPR029033">
    <property type="entry name" value="His_PPase_superfam"/>
</dbReference>
<dbReference type="CDD" id="cd07067">
    <property type="entry name" value="HP_PGM_like"/>
    <property type="match status" value="1"/>
</dbReference>
<keyword evidence="4" id="KW-1185">Reference proteome</keyword>
<dbReference type="EMBL" id="AP025628">
    <property type="protein sequence ID" value="BDG60064.1"/>
    <property type="molecule type" value="Genomic_DNA"/>
</dbReference>
<dbReference type="Proteomes" id="UP001163687">
    <property type="component" value="Chromosome"/>
</dbReference>
<dbReference type="Pfam" id="PF00300">
    <property type="entry name" value="His_Phos_1"/>
    <property type="match status" value="1"/>
</dbReference>
<gene>
    <name evidence="3" type="ORF">caldi_11540</name>
</gene>
<dbReference type="KEGG" id="cmic:caldi_11540"/>
<dbReference type="InterPro" id="IPR050275">
    <property type="entry name" value="PGM_Phosphatase"/>
</dbReference>
<dbReference type="PANTHER" id="PTHR48100">
    <property type="entry name" value="BROAD-SPECIFICITY PHOSPHATASE YOR283W-RELATED"/>
    <property type="match status" value="1"/>
</dbReference>
<dbReference type="PROSITE" id="PS00175">
    <property type="entry name" value="PG_MUTASE"/>
    <property type="match status" value="1"/>
</dbReference>
<dbReference type="AlphaFoldDB" id="A0AA35G996"/>
<name>A0AA35G996_9FIRM</name>
<evidence type="ECO:0000256" key="1">
    <source>
        <dbReference type="PIRSR" id="PIRSR613078-1"/>
    </source>
</evidence>
<accession>A0AA35G996</accession>
<feature type="active site" description="Tele-phosphohistidine intermediate" evidence="1">
    <location>
        <position position="24"/>
    </location>
</feature>
<evidence type="ECO:0000256" key="2">
    <source>
        <dbReference type="PIRSR" id="PIRSR613078-2"/>
    </source>
</evidence>
<dbReference type="GO" id="GO:0005737">
    <property type="term" value="C:cytoplasm"/>
    <property type="evidence" value="ECO:0007669"/>
    <property type="project" value="TreeGrafter"/>
</dbReference>
<feature type="binding site" evidence="2">
    <location>
        <position position="73"/>
    </location>
    <ligand>
        <name>substrate</name>
    </ligand>
</feature>
<proteinExistence type="predicted"/>
<sequence length="229" mass="25344">MCYLEEDRTGWGGFMPTTFLLARHGETEWNRDGRWQGQSDVALSALGLAQARALGQRLAPEPVAAIYSSDLIRARATADAIARALARPAPVHLDRRLREVDVGRIAGLTRREVAEAFPEFWAALKDHPVDTRFPGGETFRELEARVLEAVQEIAARHPDETVVVVTHGGVIRSVVAWVLGLDPERRGRLLLDNCGLTVIEWSERPRLRTLNETGFLAAVPDGEVLRRGG</sequence>
<feature type="active site" description="Proton donor/acceptor" evidence="1">
    <location>
        <position position="99"/>
    </location>
</feature>
<evidence type="ECO:0000313" key="4">
    <source>
        <dbReference type="Proteomes" id="UP001163687"/>
    </source>
</evidence>
<dbReference type="Gene3D" id="3.40.50.1240">
    <property type="entry name" value="Phosphoglycerate mutase-like"/>
    <property type="match status" value="1"/>
</dbReference>
<feature type="binding site" evidence="2">
    <location>
        <begin position="23"/>
        <end position="30"/>
    </location>
    <ligand>
        <name>substrate</name>
    </ligand>
</feature>